<dbReference type="InterPro" id="IPR049349">
    <property type="entry name" value="DUF2264_N"/>
</dbReference>
<keyword evidence="3" id="KW-1185">Reference proteome</keyword>
<dbReference type="OrthoDB" id="9813465at2"/>
<comment type="caution">
    <text evidence="2">The sequence shown here is derived from an EMBL/GenBank/DDBJ whole genome shotgun (WGS) entry which is preliminary data.</text>
</comment>
<dbReference type="InterPro" id="IPR008929">
    <property type="entry name" value="Chondroitin_lyas"/>
</dbReference>
<dbReference type="Pfam" id="PF10022">
    <property type="entry name" value="DUF2264"/>
    <property type="match status" value="1"/>
</dbReference>
<accession>A0A316BAH6</accession>
<dbReference type="InterPro" id="IPR016624">
    <property type="entry name" value="UCP014753"/>
</dbReference>
<organism evidence="2 3">
    <name type="scientific">Dyadobacter jejuensis</name>
    <dbReference type="NCBI Taxonomy" id="1082580"/>
    <lineage>
        <taxon>Bacteria</taxon>
        <taxon>Pseudomonadati</taxon>
        <taxon>Bacteroidota</taxon>
        <taxon>Cytophagia</taxon>
        <taxon>Cytophagales</taxon>
        <taxon>Spirosomataceae</taxon>
        <taxon>Dyadobacter</taxon>
    </lineage>
</organism>
<gene>
    <name evidence="2" type="ORF">CLV98_102381</name>
</gene>
<dbReference type="Proteomes" id="UP000245880">
    <property type="component" value="Unassembled WGS sequence"/>
</dbReference>
<feature type="domain" description="DUF2264" evidence="1">
    <location>
        <begin position="42"/>
        <end position="402"/>
    </location>
</feature>
<name>A0A316BAH6_9BACT</name>
<dbReference type="EMBL" id="QGDT01000002">
    <property type="protein sequence ID" value="PWJ59547.1"/>
    <property type="molecule type" value="Genomic_DNA"/>
</dbReference>
<dbReference type="PANTHER" id="PTHR35339:SF3">
    <property type="entry name" value="DUF2264 DOMAIN-CONTAINING PROTEIN"/>
    <property type="match status" value="1"/>
</dbReference>
<sequence>MKLLAIKWIQIYSLIGILCIGSSVCYAQLVNTEDSPKSGAIQREIWVNALYKIANPVIDNLANGTLKKNMPIEKGPGYNGDAREVTYLEALGRTLAGVAPWLALPDDHTAEGTLRKQLRMKVLQALKNAGDPANPDYIQFDTKSPQPLVDAAFLAHAFVRAPKALWEPLDQKTKQSYIDNFKSLRTKAGAYNNWLLFSGITEGFLLSIGEQPDPVRIQYALNKFKEWYVGDGWYSDGSLFSMDYYNSFVVQPMLVDLYTVLHNKNRVSDTDFQLVVKRMTRHAEFQERIIAPDGTFPVFGRSVTYRSGAFQVLAQTALLQKLPENIEPAQVRGALTKVFQQLYEGDQNFDENGWLVIGFNGHQPQISDYYTSTGSLYMATLGFLTLGLPANHRFWTDPPAPWTSVKAWSGQSVKKDYKVDY</sequence>
<evidence type="ECO:0000313" key="2">
    <source>
        <dbReference type="EMBL" id="PWJ59547.1"/>
    </source>
</evidence>
<dbReference type="SUPFAM" id="SSF48230">
    <property type="entry name" value="Chondroitin AC/alginate lyase"/>
    <property type="match status" value="1"/>
</dbReference>
<dbReference type="AlphaFoldDB" id="A0A316BAH6"/>
<dbReference type="PANTHER" id="PTHR35339">
    <property type="entry name" value="LINALOOL DEHYDRATASE_ISOMERASE DOMAIN-CONTAINING PROTEIN"/>
    <property type="match status" value="1"/>
</dbReference>
<protein>
    <recommendedName>
        <fullName evidence="1">DUF2264 domain-containing protein</fullName>
    </recommendedName>
</protein>
<evidence type="ECO:0000313" key="3">
    <source>
        <dbReference type="Proteomes" id="UP000245880"/>
    </source>
</evidence>
<dbReference type="RefSeq" id="WP_109673402.1">
    <property type="nucleotide sequence ID" value="NZ_QGDT01000002.1"/>
</dbReference>
<reference evidence="2 3" key="1">
    <citation type="submission" date="2018-03" db="EMBL/GenBank/DDBJ databases">
        <title>Genomic Encyclopedia of Archaeal and Bacterial Type Strains, Phase II (KMG-II): from individual species to whole genera.</title>
        <authorList>
            <person name="Goeker M."/>
        </authorList>
    </citation>
    <scope>NUCLEOTIDE SEQUENCE [LARGE SCALE GENOMIC DNA]</scope>
    <source>
        <strain evidence="2 3">DSM 100346</strain>
    </source>
</reference>
<dbReference type="PIRSF" id="PIRSF014753">
    <property type="entry name" value="UCP014753"/>
    <property type="match status" value="1"/>
</dbReference>
<evidence type="ECO:0000259" key="1">
    <source>
        <dbReference type="Pfam" id="PF10022"/>
    </source>
</evidence>
<proteinExistence type="predicted"/>